<accession>A0A0C2WHQ5</accession>
<dbReference type="HOGENOM" id="CLU_003703_11_0_1"/>
<sequence length="203" mass="22931">MGWFPATFERPKTAFTFDMLDLFHKITLQGKTTLYDFYHSILHLTDNLRIEKNTSKYPEFHRTFRIWRHLSALKHGGRGHDPTGASGSSEGELVLECPACPQPGKNLPEDWDDVSPERRFLYTLFLAIDANFKLKQKERGIEDFELGPGWGCYVESSRYKAHVQKYVDESEINSCSSDHGAIARANTAIPGYAVNGVALGICS</sequence>
<dbReference type="InterPro" id="IPR040521">
    <property type="entry name" value="KDZ"/>
</dbReference>
<feature type="domain" description="CxC2-like cysteine cluster KDZ transposase-associated" evidence="1">
    <location>
        <begin position="1"/>
        <end position="48"/>
    </location>
</feature>
<reference evidence="2 3" key="1">
    <citation type="submission" date="2014-04" db="EMBL/GenBank/DDBJ databases">
        <title>Evolutionary Origins and Diversification of the Mycorrhizal Mutualists.</title>
        <authorList>
            <consortium name="DOE Joint Genome Institute"/>
            <consortium name="Mycorrhizal Genomics Consortium"/>
            <person name="Kohler A."/>
            <person name="Kuo A."/>
            <person name="Nagy L.G."/>
            <person name="Floudas D."/>
            <person name="Copeland A."/>
            <person name="Barry K.W."/>
            <person name="Cichocki N."/>
            <person name="Veneault-Fourrey C."/>
            <person name="LaButti K."/>
            <person name="Lindquist E.A."/>
            <person name="Lipzen A."/>
            <person name="Lundell T."/>
            <person name="Morin E."/>
            <person name="Murat C."/>
            <person name="Riley R."/>
            <person name="Ohm R."/>
            <person name="Sun H."/>
            <person name="Tunlid A."/>
            <person name="Henrissat B."/>
            <person name="Grigoriev I.V."/>
            <person name="Hibbett D.S."/>
            <person name="Martin F."/>
        </authorList>
    </citation>
    <scope>NUCLEOTIDE SEQUENCE [LARGE SCALE GENOMIC DNA]</scope>
    <source>
        <strain evidence="2 3">Koide BX008</strain>
    </source>
</reference>
<keyword evidence="3" id="KW-1185">Reference proteome</keyword>
<protein>
    <recommendedName>
        <fullName evidence="1">CxC2-like cysteine cluster KDZ transposase-associated domain-containing protein</fullName>
    </recommendedName>
</protein>
<dbReference type="EMBL" id="KN818489">
    <property type="protein sequence ID" value="KIL55653.1"/>
    <property type="molecule type" value="Genomic_DNA"/>
</dbReference>
<dbReference type="InParanoid" id="A0A0C2WHQ5"/>
<organism evidence="2 3">
    <name type="scientific">Amanita muscaria (strain Koide BX008)</name>
    <dbReference type="NCBI Taxonomy" id="946122"/>
    <lineage>
        <taxon>Eukaryota</taxon>
        <taxon>Fungi</taxon>
        <taxon>Dikarya</taxon>
        <taxon>Basidiomycota</taxon>
        <taxon>Agaricomycotina</taxon>
        <taxon>Agaricomycetes</taxon>
        <taxon>Agaricomycetidae</taxon>
        <taxon>Agaricales</taxon>
        <taxon>Pluteineae</taxon>
        <taxon>Amanitaceae</taxon>
        <taxon>Amanita</taxon>
    </lineage>
</organism>
<name>A0A0C2WHQ5_AMAMK</name>
<proteinExistence type="predicted"/>
<evidence type="ECO:0000259" key="1">
    <source>
        <dbReference type="Pfam" id="PF18803"/>
    </source>
</evidence>
<evidence type="ECO:0000313" key="2">
    <source>
        <dbReference type="EMBL" id="KIL55653.1"/>
    </source>
</evidence>
<gene>
    <name evidence="2" type="ORF">M378DRAFT_17762</name>
</gene>
<dbReference type="OrthoDB" id="3257613at2759"/>
<evidence type="ECO:0000313" key="3">
    <source>
        <dbReference type="Proteomes" id="UP000054549"/>
    </source>
</evidence>
<dbReference type="AlphaFoldDB" id="A0A0C2WHQ5"/>
<dbReference type="Pfam" id="PF18803">
    <property type="entry name" value="CxC2"/>
    <property type="match status" value="1"/>
</dbReference>
<dbReference type="InterPro" id="IPR041457">
    <property type="entry name" value="CxC2_KDZ-assoc"/>
</dbReference>
<dbReference type="Pfam" id="PF18758">
    <property type="entry name" value="KDZ"/>
    <property type="match status" value="1"/>
</dbReference>
<dbReference type="Proteomes" id="UP000054549">
    <property type="component" value="Unassembled WGS sequence"/>
</dbReference>
<dbReference type="STRING" id="946122.A0A0C2WHQ5"/>